<dbReference type="OrthoDB" id="5465455at2"/>
<keyword evidence="1" id="KW-1133">Transmembrane helix</keyword>
<dbReference type="EMBL" id="QJKI01000009">
    <property type="protein sequence ID" value="PXX78849.1"/>
    <property type="molecule type" value="Genomic_DNA"/>
</dbReference>
<evidence type="ECO:0000256" key="1">
    <source>
        <dbReference type="SAM" id="Phobius"/>
    </source>
</evidence>
<dbReference type="Proteomes" id="UP000247555">
    <property type="component" value="Unassembled WGS sequence"/>
</dbReference>
<evidence type="ECO:0000313" key="2">
    <source>
        <dbReference type="EMBL" id="PXX78849.1"/>
    </source>
</evidence>
<organism evidence="2 3">
    <name type="scientific">Rivihabitans pingtungensis</name>
    <dbReference type="NCBI Taxonomy" id="1054498"/>
    <lineage>
        <taxon>Bacteria</taxon>
        <taxon>Pseudomonadati</taxon>
        <taxon>Pseudomonadota</taxon>
        <taxon>Betaproteobacteria</taxon>
        <taxon>Neisseriales</taxon>
        <taxon>Aquaspirillaceae</taxon>
        <taxon>Rivihabitans</taxon>
    </lineage>
</organism>
<reference evidence="2 3" key="1">
    <citation type="submission" date="2018-05" db="EMBL/GenBank/DDBJ databases">
        <title>Genomic Encyclopedia of Type Strains, Phase IV (KMG-IV): sequencing the most valuable type-strain genomes for metagenomic binning, comparative biology and taxonomic classification.</title>
        <authorList>
            <person name="Goeker M."/>
        </authorList>
    </citation>
    <scope>NUCLEOTIDE SEQUENCE [LARGE SCALE GENOMIC DNA]</scope>
    <source>
        <strain evidence="2 3">DSM 29661</strain>
    </source>
</reference>
<proteinExistence type="predicted"/>
<sequence>MATPHHQTFDRLVNDQTGFVGRVAYTFYKNDKLAWIRGFHDKHGRAPSDEELALYFHIGIDQARLDAYLAEAERTLNEFIDLTASEEIRRGIEAYQQSDVVKRCENILNGSKKTTWQAVKESLLSSVLSSFIITGLSVLLYLGSVAVFDDFRGLIHRLTAPNPAGSSTQPSSPP</sequence>
<protein>
    <submittedName>
        <fullName evidence="2">Uncharacterized protein</fullName>
    </submittedName>
</protein>
<gene>
    <name evidence="2" type="ORF">DFR34_10973</name>
</gene>
<dbReference type="AlphaFoldDB" id="A0A318KM73"/>
<comment type="caution">
    <text evidence="2">The sequence shown here is derived from an EMBL/GenBank/DDBJ whole genome shotgun (WGS) entry which is preliminary data.</text>
</comment>
<name>A0A318KM73_9NEIS</name>
<accession>A0A318KM73</accession>
<feature type="transmembrane region" description="Helical" evidence="1">
    <location>
        <begin position="127"/>
        <end position="148"/>
    </location>
</feature>
<keyword evidence="1" id="KW-0472">Membrane</keyword>
<keyword evidence="1" id="KW-0812">Transmembrane</keyword>
<dbReference type="RefSeq" id="WP_110390766.1">
    <property type="nucleotide sequence ID" value="NZ_DAIPEO010000169.1"/>
</dbReference>
<evidence type="ECO:0000313" key="3">
    <source>
        <dbReference type="Proteomes" id="UP000247555"/>
    </source>
</evidence>
<keyword evidence="3" id="KW-1185">Reference proteome</keyword>